<organism evidence="2 3">
    <name type="scientific">Dovyalis caffra</name>
    <dbReference type="NCBI Taxonomy" id="77055"/>
    <lineage>
        <taxon>Eukaryota</taxon>
        <taxon>Viridiplantae</taxon>
        <taxon>Streptophyta</taxon>
        <taxon>Embryophyta</taxon>
        <taxon>Tracheophyta</taxon>
        <taxon>Spermatophyta</taxon>
        <taxon>Magnoliopsida</taxon>
        <taxon>eudicotyledons</taxon>
        <taxon>Gunneridae</taxon>
        <taxon>Pentapetalae</taxon>
        <taxon>rosids</taxon>
        <taxon>fabids</taxon>
        <taxon>Malpighiales</taxon>
        <taxon>Salicaceae</taxon>
        <taxon>Flacourtieae</taxon>
        <taxon>Dovyalis</taxon>
    </lineage>
</organism>
<feature type="compositionally biased region" description="Low complexity" evidence="1">
    <location>
        <begin position="59"/>
        <end position="72"/>
    </location>
</feature>
<proteinExistence type="predicted"/>
<name>A0AAV1QUT1_9ROSI</name>
<protein>
    <submittedName>
        <fullName evidence="2">Uncharacterized protein</fullName>
    </submittedName>
</protein>
<evidence type="ECO:0000313" key="3">
    <source>
        <dbReference type="Proteomes" id="UP001314170"/>
    </source>
</evidence>
<dbReference type="Proteomes" id="UP001314170">
    <property type="component" value="Unassembled WGS sequence"/>
</dbReference>
<dbReference type="AlphaFoldDB" id="A0AAV1QUT1"/>
<evidence type="ECO:0000313" key="2">
    <source>
        <dbReference type="EMBL" id="CAK7324434.1"/>
    </source>
</evidence>
<sequence length="72" mass="8273">MYDKSHTDREDEKLGWFFSRRVELDRMVDRDREGAMLKDVACTQIRGLNRSIEEDKSSKLGSTTTSGGDDET</sequence>
<feature type="region of interest" description="Disordered" evidence="1">
    <location>
        <begin position="51"/>
        <end position="72"/>
    </location>
</feature>
<reference evidence="2 3" key="1">
    <citation type="submission" date="2024-01" db="EMBL/GenBank/DDBJ databases">
        <authorList>
            <person name="Waweru B."/>
        </authorList>
    </citation>
    <scope>NUCLEOTIDE SEQUENCE [LARGE SCALE GENOMIC DNA]</scope>
</reference>
<gene>
    <name evidence="2" type="ORF">DCAF_LOCUS2080</name>
</gene>
<evidence type="ECO:0000256" key="1">
    <source>
        <dbReference type="SAM" id="MobiDB-lite"/>
    </source>
</evidence>
<keyword evidence="3" id="KW-1185">Reference proteome</keyword>
<comment type="caution">
    <text evidence="2">The sequence shown here is derived from an EMBL/GenBank/DDBJ whole genome shotgun (WGS) entry which is preliminary data.</text>
</comment>
<accession>A0AAV1QUT1</accession>
<dbReference type="EMBL" id="CAWUPB010000351">
    <property type="protein sequence ID" value="CAK7324434.1"/>
    <property type="molecule type" value="Genomic_DNA"/>
</dbReference>